<dbReference type="GO" id="GO:0006099">
    <property type="term" value="P:tricarboxylic acid cycle"/>
    <property type="evidence" value="ECO:0007669"/>
    <property type="project" value="TreeGrafter"/>
</dbReference>
<dbReference type="Proteomes" id="UP000471633">
    <property type="component" value="Unassembled WGS sequence"/>
</dbReference>
<dbReference type="Pfam" id="PF03937">
    <property type="entry name" value="Sdh5"/>
    <property type="match status" value="1"/>
</dbReference>
<dbReference type="Gene3D" id="1.10.150.250">
    <property type="entry name" value="Flavinator of succinate dehydrogenase"/>
    <property type="match status" value="1"/>
</dbReference>
<dbReference type="PANTHER" id="PTHR12469:SF2">
    <property type="entry name" value="SUCCINATE DEHYDROGENASE ASSEMBLY FACTOR 2, MITOCHONDRIAL"/>
    <property type="match status" value="1"/>
</dbReference>
<dbReference type="GO" id="GO:0034553">
    <property type="term" value="P:mitochondrial respiratory chain complex II assembly"/>
    <property type="evidence" value="ECO:0007669"/>
    <property type="project" value="TreeGrafter"/>
</dbReference>
<evidence type="ECO:0000313" key="7">
    <source>
        <dbReference type="Proteomes" id="UP000471633"/>
    </source>
</evidence>
<comment type="subunit">
    <text evidence="4">Interacts with the flavoprotein subunit within the SDH catalytic dimer.</text>
</comment>
<comment type="function">
    <text evidence="4">Plays an essential role in the assembly of succinate dehydrogenase (SDH), an enzyme complex (also referred to as respiratory complex II) that is a component of both the tricarboxylic acid (TCA) cycle and the mitochondrial electron transport chain, and which couples the oxidation of succinate to fumarate with the reduction of ubiquinone (coenzyme Q) to ubiquinol. Required for flavinylation (covalent attachment of FAD) of the flavoprotein subunit of the SDH catalytic dimer.</text>
</comment>
<dbReference type="FunFam" id="1.10.150.250:FF:000002">
    <property type="entry name" value="Succinate dehydrogenase assembly factor 2, mitochondrial"/>
    <property type="match status" value="1"/>
</dbReference>
<keyword evidence="7" id="KW-1185">Reference proteome</keyword>
<dbReference type="InterPro" id="IPR036714">
    <property type="entry name" value="SDH_sf"/>
</dbReference>
<dbReference type="InterPro" id="IPR005631">
    <property type="entry name" value="SDH"/>
</dbReference>
<evidence type="ECO:0000256" key="3">
    <source>
        <dbReference type="ARBA" id="ARBA00023186"/>
    </source>
</evidence>
<accession>A0A095CCQ3</accession>
<reference evidence="5" key="3">
    <citation type="submission" date="2021-06" db="EMBL/GenBank/DDBJ databases">
        <title>Chromosome-level genome assembly for S. haematobium.</title>
        <authorList>
            <person name="Stroehlein A.J."/>
        </authorList>
    </citation>
    <scope>NUCLEOTIDE SEQUENCE</scope>
</reference>
<dbReference type="InterPro" id="IPR028882">
    <property type="entry name" value="SDHAF2"/>
</dbReference>
<sequence length="218" mass="25924">MWDKNRRPRFIPRSIRTFTGFNENRIPFTLKGPEWQHSVPDNQRSTDFEFELISIKKMNFKYHIVTRLPIMLSSRLITLPKYEIKMYSGYSFFSTQSSFGQNNVVDDVQLRSTNQVSTTETDDVRRARLLYQSRKRGNLENGILLSTFAAKYLNSMTHEQLIAYDSLINLPDNEWDIYYWITKAKEAPKYFQTDVLQLLQEHCQNNKNELRNEQPSLY</sequence>
<reference evidence="6" key="1">
    <citation type="journal article" date="2012" name="Nat. Genet.">
        <title>Whole-genome sequence of Schistosoma haematobium.</title>
        <authorList>
            <person name="Young N.D."/>
            <person name="Jex A.R."/>
            <person name="Li B."/>
            <person name="Liu S."/>
            <person name="Yang L."/>
            <person name="Xiong Z."/>
            <person name="Li Y."/>
            <person name="Cantacessi C."/>
            <person name="Hall R.S."/>
            <person name="Xu X."/>
            <person name="Chen F."/>
            <person name="Wu X."/>
            <person name="Zerlotini A."/>
            <person name="Oliveira G."/>
            <person name="Hofmann A."/>
            <person name="Zhang G."/>
            <person name="Fang X."/>
            <person name="Kang Y."/>
            <person name="Campbell B.E."/>
            <person name="Loukas A."/>
            <person name="Ranganathan S."/>
            <person name="Rollinson D."/>
            <person name="Rinaldi G."/>
            <person name="Brindley P.J."/>
            <person name="Yang H."/>
            <person name="Wang J."/>
            <person name="Wang J."/>
            <person name="Gasser R.B."/>
        </authorList>
    </citation>
    <scope>NUCLEOTIDE SEQUENCE [LARGE SCALE GENOMIC DNA]</scope>
</reference>
<evidence type="ECO:0000256" key="1">
    <source>
        <dbReference type="ARBA" id="ARBA00004305"/>
    </source>
</evidence>
<comment type="similarity">
    <text evidence="4">Belongs to the SDHAF2 family.</text>
</comment>
<protein>
    <recommendedName>
        <fullName evidence="4">Succinate dehydrogenase assembly factor 2, mitochondrial</fullName>
        <shortName evidence="4">SDH assembly factor 2</shortName>
        <shortName evidence="4">SDHAF2</shortName>
    </recommendedName>
</protein>
<evidence type="ECO:0000313" key="5">
    <source>
        <dbReference type="EMBL" id="KAH9588181.1"/>
    </source>
</evidence>
<evidence type="ECO:0000256" key="2">
    <source>
        <dbReference type="ARBA" id="ARBA00023128"/>
    </source>
</evidence>
<evidence type="ECO:0000256" key="4">
    <source>
        <dbReference type="HAMAP-Rule" id="MF_03057"/>
    </source>
</evidence>
<dbReference type="KEGG" id="shx:MS3_00005658"/>
<dbReference type="GeneID" id="24596039"/>
<comment type="subcellular location">
    <subcellularLocation>
        <location evidence="1 4">Mitochondrion matrix</location>
    </subcellularLocation>
</comment>
<dbReference type="GO" id="GO:0006121">
    <property type="term" value="P:mitochondrial electron transport, succinate to ubiquinone"/>
    <property type="evidence" value="ECO:0007669"/>
    <property type="project" value="UniProtKB-UniRule"/>
</dbReference>
<keyword evidence="3 4" id="KW-0143">Chaperone</keyword>
<dbReference type="SUPFAM" id="SSF109910">
    <property type="entry name" value="YgfY-like"/>
    <property type="match status" value="1"/>
</dbReference>
<dbReference type="EMBL" id="AMPZ03000003">
    <property type="protein sequence ID" value="KAH9588181.1"/>
    <property type="molecule type" value="Genomic_DNA"/>
</dbReference>
<gene>
    <name evidence="5" type="primary">SDHAF2_1</name>
    <name evidence="5" type="ORF">MS3_00005658</name>
    <name evidence="6" type="ORF">MS3_08822</name>
</gene>
<dbReference type="AlphaFoldDB" id="A0A095CCQ3"/>
<reference evidence="5" key="4">
    <citation type="journal article" date="2022" name="PLoS Pathog.">
        <title>Chromosome-level genome of Schistosoma haematobium underpins genome-wide explorations of molecular variation.</title>
        <authorList>
            <person name="Stroehlein A.J."/>
            <person name="Korhonen P.K."/>
            <person name="Lee V.V."/>
            <person name="Ralph S.A."/>
            <person name="Mentink-Kane M."/>
            <person name="You H."/>
            <person name="McManus D.P."/>
            <person name="Tchuente L.T."/>
            <person name="Stothard J.R."/>
            <person name="Kaur P."/>
            <person name="Dudchenko O."/>
            <person name="Aiden E.L."/>
            <person name="Yang B."/>
            <person name="Yang H."/>
            <person name="Emery A.M."/>
            <person name="Webster B.L."/>
            <person name="Brindley P.J."/>
            <person name="Rollinson D."/>
            <person name="Chang B.C.H."/>
            <person name="Gasser R.B."/>
            <person name="Young N.D."/>
        </authorList>
    </citation>
    <scope>NUCLEOTIDE SEQUENCE</scope>
</reference>
<evidence type="ECO:0000313" key="6">
    <source>
        <dbReference type="EMBL" id="KGB40353.1"/>
    </source>
</evidence>
<keyword evidence="2 4" id="KW-0496">Mitochondrion</keyword>
<dbReference type="HAMAP" id="MF_03057">
    <property type="entry name" value="SDHAF2"/>
    <property type="match status" value="1"/>
</dbReference>
<dbReference type="GO" id="GO:0005759">
    <property type="term" value="C:mitochondrial matrix"/>
    <property type="evidence" value="ECO:0007669"/>
    <property type="project" value="UniProtKB-SubCell"/>
</dbReference>
<dbReference type="EMBL" id="KL251440">
    <property type="protein sequence ID" value="KGB40353.1"/>
    <property type="molecule type" value="Genomic_DNA"/>
</dbReference>
<reference evidence="5" key="2">
    <citation type="journal article" date="2019" name="Gigascience">
        <title>High-quality Schistosoma haematobium genome achieved by single-molecule and long-range sequencing.</title>
        <authorList>
            <person name="Stroehlein A.J."/>
            <person name="Korhonen P.K."/>
            <person name="Chong T.M."/>
            <person name="Lim Y.L."/>
            <person name="Chan K.G."/>
            <person name="Webster B."/>
            <person name="Rollinson D."/>
            <person name="Brindley P.J."/>
            <person name="Gasser R.B."/>
            <person name="Young N.D."/>
        </authorList>
    </citation>
    <scope>NUCLEOTIDE SEQUENCE</scope>
</reference>
<dbReference type="STRING" id="6185.A0A095CCQ3"/>
<dbReference type="RefSeq" id="XP_012800111.1">
    <property type="nucleotide sequence ID" value="XM_012944657.2"/>
</dbReference>
<dbReference type="PANTHER" id="PTHR12469">
    <property type="entry name" value="PROTEIN EMI5 HOMOLOG, MITOCHONDRIAL"/>
    <property type="match status" value="1"/>
</dbReference>
<name>A0A095CCQ3_SCHHA</name>
<dbReference type="CTD" id="24596039"/>
<organism evidence="6">
    <name type="scientific">Schistosoma haematobium</name>
    <name type="common">Blood fluke</name>
    <dbReference type="NCBI Taxonomy" id="6185"/>
    <lineage>
        <taxon>Eukaryota</taxon>
        <taxon>Metazoa</taxon>
        <taxon>Spiralia</taxon>
        <taxon>Lophotrochozoa</taxon>
        <taxon>Platyhelminthes</taxon>
        <taxon>Trematoda</taxon>
        <taxon>Digenea</taxon>
        <taxon>Strigeidida</taxon>
        <taxon>Schistosomatoidea</taxon>
        <taxon>Schistosomatidae</taxon>
        <taxon>Schistosoma</taxon>
    </lineage>
</organism>
<proteinExistence type="inferred from homology"/>